<dbReference type="PIRSF" id="PIRSF001563">
    <property type="entry name" value="Folylpolyglu_synth"/>
    <property type="match status" value="1"/>
</dbReference>
<dbReference type="GO" id="GO:0046872">
    <property type="term" value="F:metal ion binding"/>
    <property type="evidence" value="ECO:0007669"/>
    <property type="project" value="UniProtKB-KW"/>
</dbReference>
<comment type="cofactor">
    <cofactor evidence="1">
        <name>Mg(2+)</name>
        <dbReference type="ChEBI" id="CHEBI:18420"/>
    </cofactor>
</comment>
<dbReference type="GO" id="GO:0005524">
    <property type="term" value="F:ATP binding"/>
    <property type="evidence" value="ECO:0007669"/>
    <property type="project" value="UniProtKB-KW"/>
</dbReference>
<keyword evidence="5" id="KW-0479">Metal-binding</keyword>
<evidence type="ECO:0000259" key="13">
    <source>
        <dbReference type="Pfam" id="PF08245"/>
    </source>
</evidence>
<dbReference type="SUPFAM" id="SSF53623">
    <property type="entry name" value="MurD-like peptide ligases, catalytic domain"/>
    <property type="match status" value="1"/>
</dbReference>
<dbReference type="SUPFAM" id="SSF53244">
    <property type="entry name" value="MurD-like peptide ligases, peptide-binding domain"/>
    <property type="match status" value="1"/>
</dbReference>
<evidence type="ECO:0000256" key="11">
    <source>
        <dbReference type="PIRNR" id="PIRNR001563"/>
    </source>
</evidence>
<dbReference type="EMBL" id="DRBW01000099">
    <property type="protein sequence ID" value="HDM90086.1"/>
    <property type="molecule type" value="Genomic_DNA"/>
</dbReference>
<evidence type="ECO:0000256" key="7">
    <source>
        <dbReference type="ARBA" id="ARBA00022840"/>
    </source>
</evidence>
<dbReference type="PANTHER" id="PTHR11136">
    <property type="entry name" value="FOLYLPOLYGLUTAMATE SYNTHASE-RELATED"/>
    <property type="match status" value="1"/>
</dbReference>
<evidence type="ECO:0000256" key="4">
    <source>
        <dbReference type="ARBA" id="ARBA00022598"/>
    </source>
</evidence>
<dbReference type="Gene3D" id="3.40.1190.10">
    <property type="entry name" value="Mur-like, catalytic domain"/>
    <property type="match status" value="1"/>
</dbReference>
<dbReference type="Gene3D" id="3.90.190.20">
    <property type="entry name" value="Mur ligase, C-terminal domain"/>
    <property type="match status" value="1"/>
</dbReference>
<comment type="catalytic activity">
    <reaction evidence="10">
        <text>(6S)-5,6,7,8-tetrahydrofolyl-(gamma-L-Glu)(n) + L-glutamate + ATP = (6S)-5,6,7,8-tetrahydrofolyl-(gamma-L-Glu)(n+1) + ADP + phosphate + H(+)</text>
        <dbReference type="Rhea" id="RHEA:10580"/>
        <dbReference type="Rhea" id="RHEA-COMP:14738"/>
        <dbReference type="Rhea" id="RHEA-COMP:14740"/>
        <dbReference type="ChEBI" id="CHEBI:15378"/>
        <dbReference type="ChEBI" id="CHEBI:29985"/>
        <dbReference type="ChEBI" id="CHEBI:30616"/>
        <dbReference type="ChEBI" id="CHEBI:43474"/>
        <dbReference type="ChEBI" id="CHEBI:141005"/>
        <dbReference type="ChEBI" id="CHEBI:456216"/>
        <dbReference type="EC" id="6.3.2.17"/>
    </reaction>
</comment>
<dbReference type="PROSITE" id="PS01012">
    <property type="entry name" value="FOLYLPOLYGLU_SYNT_2"/>
    <property type="match status" value="1"/>
</dbReference>
<evidence type="ECO:0000313" key="14">
    <source>
        <dbReference type="EMBL" id="HDM90086.1"/>
    </source>
</evidence>
<dbReference type="NCBIfam" id="TIGR01499">
    <property type="entry name" value="folC"/>
    <property type="match status" value="1"/>
</dbReference>
<dbReference type="EC" id="6.3.2.17" evidence="3"/>
<dbReference type="InterPro" id="IPR001645">
    <property type="entry name" value="Folylpolyglutamate_synth"/>
</dbReference>
<evidence type="ECO:0000256" key="8">
    <source>
        <dbReference type="ARBA" id="ARBA00022842"/>
    </source>
</evidence>
<dbReference type="PANTHER" id="PTHR11136:SF0">
    <property type="entry name" value="DIHYDROFOLATE SYNTHETASE-RELATED"/>
    <property type="match status" value="1"/>
</dbReference>
<protein>
    <recommendedName>
        <fullName evidence="3">tetrahydrofolate synthase</fullName>
        <ecNumber evidence="3">6.3.2.17</ecNumber>
    </recommendedName>
    <alternativeName>
        <fullName evidence="9">Tetrahydrofolylpolyglutamate synthase</fullName>
    </alternativeName>
</protein>
<dbReference type="GO" id="GO:0004326">
    <property type="term" value="F:tetrahydrofolylpolyglutamate synthase activity"/>
    <property type="evidence" value="ECO:0007669"/>
    <property type="project" value="UniProtKB-EC"/>
</dbReference>
<keyword evidence="8" id="KW-0460">Magnesium</keyword>
<dbReference type="InterPro" id="IPR036565">
    <property type="entry name" value="Mur-like_cat_sf"/>
</dbReference>
<evidence type="ECO:0000256" key="10">
    <source>
        <dbReference type="ARBA" id="ARBA00047493"/>
    </source>
</evidence>
<dbReference type="InterPro" id="IPR013221">
    <property type="entry name" value="Mur_ligase_cen"/>
</dbReference>
<proteinExistence type="inferred from homology"/>
<dbReference type="InterPro" id="IPR036615">
    <property type="entry name" value="Mur_ligase_C_dom_sf"/>
</dbReference>
<evidence type="ECO:0000256" key="6">
    <source>
        <dbReference type="ARBA" id="ARBA00022741"/>
    </source>
</evidence>
<dbReference type="GO" id="GO:0008841">
    <property type="term" value="F:dihydrofolate synthase activity"/>
    <property type="evidence" value="ECO:0007669"/>
    <property type="project" value="TreeGrafter"/>
</dbReference>
<evidence type="ECO:0000256" key="5">
    <source>
        <dbReference type="ARBA" id="ARBA00022723"/>
    </source>
</evidence>
<feature type="domain" description="Mur ligase C-terminal" evidence="12">
    <location>
        <begin position="296"/>
        <end position="417"/>
    </location>
</feature>
<gene>
    <name evidence="14" type="ORF">ENG67_02630</name>
</gene>
<dbReference type="Pfam" id="PF02875">
    <property type="entry name" value="Mur_ligase_C"/>
    <property type="match status" value="1"/>
</dbReference>
<reference evidence="14" key="1">
    <citation type="journal article" date="2020" name="mSystems">
        <title>Genome- and Community-Level Interaction Insights into Carbon Utilization and Element Cycling Functions of Hydrothermarchaeota in Hydrothermal Sediment.</title>
        <authorList>
            <person name="Zhou Z."/>
            <person name="Liu Y."/>
            <person name="Xu W."/>
            <person name="Pan J."/>
            <person name="Luo Z.H."/>
            <person name="Li M."/>
        </authorList>
    </citation>
    <scope>NUCLEOTIDE SEQUENCE [LARGE SCALE GENOMIC DNA]</scope>
    <source>
        <strain evidence="14">HyVt-237</strain>
    </source>
</reference>
<evidence type="ECO:0000256" key="9">
    <source>
        <dbReference type="ARBA" id="ARBA00030592"/>
    </source>
</evidence>
<dbReference type="GO" id="GO:0005737">
    <property type="term" value="C:cytoplasm"/>
    <property type="evidence" value="ECO:0007669"/>
    <property type="project" value="TreeGrafter"/>
</dbReference>
<comment type="similarity">
    <text evidence="2 11">Belongs to the folylpolyglutamate synthase family.</text>
</comment>
<organism evidence="14">
    <name type="scientific">candidate division WOR-3 bacterium</name>
    <dbReference type="NCBI Taxonomy" id="2052148"/>
    <lineage>
        <taxon>Bacteria</taxon>
        <taxon>Bacteria division WOR-3</taxon>
    </lineage>
</organism>
<dbReference type="AlphaFoldDB" id="A0A7C0X8G6"/>
<keyword evidence="7 11" id="KW-0067">ATP-binding</keyword>
<accession>A0A7C0X8G6</accession>
<keyword evidence="6 11" id="KW-0547">Nucleotide-binding</keyword>
<sequence>MILKLEREVDFDSAKSFLESLIDYEKKPGYPRSLEAFLEFLAEFDNPHEKLPPTILIVGTKGKGSTAAFLTAGLMSKGFRVGTYTSPHLIDIRERITVNFEKIPEEKFAALVQRIAPALGNRRGIRTFFESLTLMAFLYFLDEKVDYVVLEAGLGGRLDATNVVNQHATVITPIDYDHTEILGNTLREIAREKSAVIKSGNPVFSAPQEPEVAEVIKKRAEEFGAPLHFLNGSARIWDEKVSLTGSEYSFAFKGSERKLRVPLLGRYQIHNSALAALALEGIGIDDFGFESAVLRGRLEVLDENPFVVVDGAHNPFSMRVAFDSLEELFRFDKLFLVLGISSNKDLRRMMDVVDGRACALIATKARNPRAMDPWLIAETAEDYRISKIRVSSEPEKALEIALKMASPRDLVFVTGSFYLAGDILKYWESQRVS</sequence>
<evidence type="ECO:0000259" key="12">
    <source>
        <dbReference type="Pfam" id="PF02875"/>
    </source>
</evidence>
<dbReference type="InterPro" id="IPR004101">
    <property type="entry name" value="Mur_ligase_C"/>
</dbReference>
<dbReference type="Pfam" id="PF08245">
    <property type="entry name" value="Mur_ligase_M"/>
    <property type="match status" value="1"/>
</dbReference>
<evidence type="ECO:0000256" key="1">
    <source>
        <dbReference type="ARBA" id="ARBA00001946"/>
    </source>
</evidence>
<evidence type="ECO:0000256" key="3">
    <source>
        <dbReference type="ARBA" id="ARBA00013025"/>
    </source>
</evidence>
<dbReference type="Proteomes" id="UP000885931">
    <property type="component" value="Unassembled WGS sequence"/>
</dbReference>
<dbReference type="FunFam" id="3.40.1190.10:FF:000011">
    <property type="entry name" value="Folylpolyglutamate synthase/dihydrofolate synthase"/>
    <property type="match status" value="1"/>
</dbReference>
<name>A0A7C0X8G6_UNCW3</name>
<dbReference type="InterPro" id="IPR018109">
    <property type="entry name" value="Folylpolyglutamate_synth_CS"/>
</dbReference>
<comment type="caution">
    <text evidence="14">The sequence shown here is derived from an EMBL/GenBank/DDBJ whole genome shotgun (WGS) entry which is preliminary data.</text>
</comment>
<evidence type="ECO:0000256" key="2">
    <source>
        <dbReference type="ARBA" id="ARBA00008276"/>
    </source>
</evidence>
<feature type="domain" description="Mur ligase central" evidence="13">
    <location>
        <begin position="58"/>
        <end position="278"/>
    </location>
</feature>
<keyword evidence="4 11" id="KW-0436">Ligase</keyword>